<organism evidence="1 2">
    <name type="scientific">Methylocaldum szegediense</name>
    <dbReference type="NCBI Taxonomy" id="73780"/>
    <lineage>
        <taxon>Bacteria</taxon>
        <taxon>Pseudomonadati</taxon>
        <taxon>Pseudomonadota</taxon>
        <taxon>Gammaproteobacteria</taxon>
        <taxon>Methylococcales</taxon>
        <taxon>Methylococcaceae</taxon>
        <taxon>Methylocaldum</taxon>
    </lineage>
</organism>
<protein>
    <submittedName>
        <fullName evidence="1">Uncharacterized protein</fullName>
    </submittedName>
</protein>
<proteinExistence type="predicted"/>
<evidence type="ECO:0000313" key="1">
    <source>
        <dbReference type="EMBL" id="CAI8760036.1"/>
    </source>
</evidence>
<accession>A0ABM9HXY5</accession>
<gene>
    <name evidence="1" type="ORF">MSZNOR_0826</name>
</gene>
<evidence type="ECO:0000313" key="2">
    <source>
        <dbReference type="Proteomes" id="UP001162030"/>
    </source>
</evidence>
<sequence length="101" mass="11190">MRSRGANPPQFLATSLLATGVNSSCRRGGIFWCRLTLRVYPNGLKKPFDKPGLGSPERLRATAYWDRLLGLEQEAAVDYFPDQVFRKKSTAFGGAVQPSEV</sequence>
<name>A0ABM9HXY5_9GAMM</name>
<dbReference type="Proteomes" id="UP001162030">
    <property type="component" value="Chromosome"/>
</dbReference>
<keyword evidence="2" id="KW-1185">Reference proteome</keyword>
<dbReference type="EMBL" id="OX458333">
    <property type="protein sequence ID" value="CAI8760036.1"/>
    <property type="molecule type" value="Genomic_DNA"/>
</dbReference>
<reference evidence="1 2" key="1">
    <citation type="submission" date="2023-03" db="EMBL/GenBank/DDBJ databases">
        <authorList>
            <person name="Pearce D."/>
        </authorList>
    </citation>
    <scope>NUCLEOTIDE SEQUENCE [LARGE SCALE GENOMIC DNA]</scope>
    <source>
        <strain evidence="1">Msz</strain>
    </source>
</reference>